<dbReference type="SUPFAM" id="SSF56281">
    <property type="entry name" value="Metallo-hydrolase/oxidoreductase"/>
    <property type="match status" value="1"/>
</dbReference>
<dbReference type="PANTHER" id="PTHR43546:SF9">
    <property type="entry name" value="L-ASCORBATE-6-PHOSPHATE LACTONASE ULAG-RELATED"/>
    <property type="match status" value="1"/>
</dbReference>
<evidence type="ECO:0000313" key="3">
    <source>
        <dbReference type="EMBL" id="KAK1849846.1"/>
    </source>
</evidence>
<reference evidence="3" key="1">
    <citation type="submission" date="2023-01" db="EMBL/GenBank/DDBJ databases">
        <title>Colletotrichum chrysophilum M932 genome sequence.</title>
        <authorList>
            <person name="Baroncelli R."/>
        </authorList>
    </citation>
    <scope>NUCLEOTIDE SEQUENCE</scope>
    <source>
        <strain evidence="3">M932</strain>
    </source>
</reference>
<evidence type="ECO:0000256" key="1">
    <source>
        <dbReference type="ARBA" id="ARBA00022801"/>
    </source>
</evidence>
<dbReference type="EMBL" id="JAQOWY010000133">
    <property type="protein sequence ID" value="KAK1849846.1"/>
    <property type="molecule type" value="Genomic_DNA"/>
</dbReference>
<dbReference type="Gene3D" id="3.60.15.10">
    <property type="entry name" value="Ribonuclease Z/Hydroxyacylglutathione hydrolase-like"/>
    <property type="match status" value="1"/>
</dbReference>
<keyword evidence="1 3" id="KW-0378">Hydrolase</keyword>
<dbReference type="GO" id="GO:0016787">
    <property type="term" value="F:hydrolase activity"/>
    <property type="evidence" value="ECO:0007669"/>
    <property type="project" value="UniProtKB-KW"/>
</dbReference>
<feature type="domain" description="Metallo-beta-lactamase" evidence="2">
    <location>
        <begin position="48"/>
        <end position="250"/>
    </location>
</feature>
<dbReference type="PANTHER" id="PTHR43546">
    <property type="entry name" value="UPF0173 METAL-DEPENDENT HYDROLASE MJ1163-RELATED"/>
    <property type="match status" value="1"/>
</dbReference>
<dbReference type="AlphaFoldDB" id="A0AAD9AKE7"/>
<proteinExistence type="predicted"/>
<dbReference type="Pfam" id="PF12706">
    <property type="entry name" value="Lactamase_B_2"/>
    <property type="match status" value="1"/>
</dbReference>
<gene>
    <name evidence="3" type="ORF">CCHR01_07494</name>
</gene>
<dbReference type="Proteomes" id="UP001243330">
    <property type="component" value="Unassembled WGS sequence"/>
</dbReference>
<accession>A0AAD9AKE7</accession>
<protein>
    <submittedName>
        <fullName evidence="3">Zn-dependent hydrolases of the beta-lactamase</fullName>
    </submittedName>
</protein>
<sequence length="288" mass="31691">MSRCTFGEHHIFHSSPLAMSTSSGFGGKVSVTFIGTATAIIDIDGIKFLTDPFFSPAESFVQSPNVTLKVHENPALNLRDLPPIDAVLLSHEDHWDNLDELGRQLLDGRRVFTTQDGSRNLAPRPGVVGMTPWQTVSAKIGGKIFDITATPCDHVPGDECVGFVIRAESFGISADGRPNAIYFSGDTVYVPELAQMAERFHIAAALMNIGEARVQIEAPPAPKRQITMGGKQASQLFRDIRSDWIIPMHFDAWDHFTQHGEALRSEFEKEGVAEKVKWLVPGKEVQVL</sequence>
<evidence type="ECO:0000313" key="4">
    <source>
        <dbReference type="Proteomes" id="UP001243330"/>
    </source>
</evidence>
<name>A0AAD9AKE7_9PEZI</name>
<comment type="caution">
    <text evidence="3">The sequence shown here is derived from an EMBL/GenBank/DDBJ whole genome shotgun (WGS) entry which is preliminary data.</text>
</comment>
<organism evidence="3 4">
    <name type="scientific">Colletotrichum chrysophilum</name>
    <dbReference type="NCBI Taxonomy" id="1836956"/>
    <lineage>
        <taxon>Eukaryota</taxon>
        <taxon>Fungi</taxon>
        <taxon>Dikarya</taxon>
        <taxon>Ascomycota</taxon>
        <taxon>Pezizomycotina</taxon>
        <taxon>Sordariomycetes</taxon>
        <taxon>Hypocreomycetidae</taxon>
        <taxon>Glomerellales</taxon>
        <taxon>Glomerellaceae</taxon>
        <taxon>Colletotrichum</taxon>
        <taxon>Colletotrichum gloeosporioides species complex</taxon>
    </lineage>
</organism>
<dbReference type="InterPro" id="IPR001279">
    <property type="entry name" value="Metallo-B-lactamas"/>
</dbReference>
<dbReference type="InterPro" id="IPR036866">
    <property type="entry name" value="RibonucZ/Hydroxyglut_hydro"/>
</dbReference>
<dbReference type="InterPro" id="IPR050114">
    <property type="entry name" value="UPF0173_UPF0282_UlaG_hydrolase"/>
</dbReference>
<keyword evidence="4" id="KW-1185">Reference proteome</keyword>
<evidence type="ECO:0000259" key="2">
    <source>
        <dbReference type="Pfam" id="PF12706"/>
    </source>
</evidence>